<dbReference type="AlphaFoldDB" id="A0A318SKQ6"/>
<proteinExistence type="predicted"/>
<organism evidence="1 2">
    <name type="scientific">Deinococcus yavapaiensis KR-236</name>
    <dbReference type="NCBI Taxonomy" id="694435"/>
    <lineage>
        <taxon>Bacteria</taxon>
        <taxon>Thermotogati</taxon>
        <taxon>Deinococcota</taxon>
        <taxon>Deinococci</taxon>
        <taxon>Deinococcales</taxon>
        <taxon>Deinococcaceae</taxon>
        <taxon>Deinococcus</taxon>
    </lineage>
</organism>
<dbReference type="InterPro" id="IPR027020">
    <property type="entry name" value="YnjB"/>
</dbReference>
<evidence type="ECO:0000313" key="2">
    <source>
        <dbReference type="Proteomes" id="UP000248326"/>
    </source>
</evidence>
<gene>
    <name evidence="1" type="ORF">DES52_11089</name>
</gene>
<dbReference type="Pfam" id="PF13416">
    <property type="entry name" value="SBP_bac_8"/>
    <property type="match status" value="1"/>
</dbReference>
<dbReference type="InterPro" id="IPR006059">
    <property type="entry name" value="SBP"/>
</dbReference>
<dbReference type="SUPFAM" id="SSF53850">
    <property type="entry name" value="Periplasmic binding protein-like II"/>
    <property type="match status" value="1"/>
</dbReference>
<dbReference type="Gene3D" id="3.40.190.10">
    <property type="entry name" value="Periplasmic binding protein-like II"/>
    <property type="match status" value="2"/>
</dbReference>
<keyword evidence="2" id="KW-1185">Reference proteome</keyword>
<dbReference type="EMBL" id="QJSX01000010">
    <property type="protein sequence ID" value="PYE53105.1"/>
    <property type="molecule type" value="Genomic_DNA"/>
</dbReference>
<reference evidence="1 2" key="1">
    <citation type="submission" date="2018-06" db="EMBL/GenBank/DDBJ databases">
        <title>Genomic Encyclopedia of Type Strains, Phase IV (KMG-IV): sequencing the most valuable type-strain genomes for metagenomic binning, comparative biology and taxonomic classification.</title>
        <authorList>
            <person name="Goeker M."/>
        </authorList>
    </citation>
    <scope>NUCLEOTIDE SEQUENCE [LARGE SCALE GENOMIC DNA]</scope>
    <source>
        <strain evidence="1 2">DSM 18048</strain>
    </source>
</reference>
<name>A0A318SKQ6_9DEIO</name>
<sequence length="377" mass="42035">MTWSDVLREARGQTVNFYMWGGSDNINRYVDRVVAPELKKLGVTLRRVPLTDTVQAVNRVLGEKQAGRDTNGTVDLVWINGENFKTAKSARLLFTTWAERLPNAKYVDWQNPAVRNDFGEPVSGAESPWGSTQWQYVYDSARVKAADLPKSFRSLAAWAKKHPGRFTFVAPPAFYGNRFLRQALFELAGGAKQFQGPFDEQRWRATSPLLWRYLRDLKPNLWRGGATFPADIAQQYQLLSNGEVDFAFVQNIAGIAAEVESGQLPKSARVYLFDAGTVADFHYVAIPYNSARKAGAMVLANVLLEPELQLRKLSGGVWGDGLAVDPTKVGGRFPERVKAALNVGPYTLDPALLARNSFGDVAAEYDKRVQDGWKSLR</sequence>
<dbReference type="NCBIfam" id="NF008633">
    <property type="entry name" value="PRK11622.1"/>
    <property type="match status" value="1"/>
</dbReference>
<dbReference type="PANTHER" id="PTHR42779:SF1">
    <property type="entry name" value="PROTEIN YNJB"/>
    <property type="match status" value="1"/>
</dbReference>
<accession>A0A318SKQ6</accession>
<dbReference type="PIRSF" id="PIRSF029172">
    <property type="entry name" value="UCP029172_ABC_sbc_YnjB"/>
    <property type="match status" value="1"/>
</dbReference>
<evidence type="ECO:0000313" key="1">
    <source>
        <dbReference type="EMBL" id="PYE53105.1"/>
    </source>
</evidence>
<dbReference type="PANTHER" id="PTHR42779">
    <property type="entry name" value="PROTEIN YNJB"/>
    <property type="match status" value="1"/>
</dbReference>
<protein>
    <submittedName>
        <fullName evidence="1">Putative spermidine/putrescine transport system substrate-binding protein</fullName>
    </submittedName>
</protein>
<comment type="caution">
    <text evidence="1">The sequence shown here is derived from an EMBL/GenBank/DDBJ whole genome shotgun (WGS) entry which is preliminary data.</text>
</comment>
<dbReference type="Proteomes" id="UP000248326">
    <property type="component" value="Unassembled WGS sequence"/>
</dbReference>